<dbReference type="Gene3D" id="3.20.20.140">
    <property type="entry name" value="Metal-dependent hydrolases"/>
    <property type="match status" value="1"/>
</dbReference>
<dbReference type="AlphaFoldDB" id="A0A4Q7LI22"/>
<evidence type="ECO:0000256" key="4">
    <source>
        <dbReference type="ARBA" id="ARBA00022833"/>
    </source>
</evidence>
<dbReference type="Proteomes" id="UP000293433">
    <property type="component" value="Unassembled WGS sequence"/>
</dbReference>
<dbReference type="RefSeq" id="WP_130482485.1">
    <property type="nucleotide sequence ID" value="NZ_SGWV01000010.1"/>
</dbReference>
<dbReference type="InterPro" id="IPR032466">
    <property type="entry name" value="Metal_Hydrolase"/>
</dbReference>
<keyword evidence="7" id="KW-1185">Reference proteome</keyword>
<dbReference type="OrthoDB" id="9807210at2"/>
<keyword evidence="2" id="KW-0479">Metal-binding</keyword>
<reference evidence="6 7" key="1">
    <citation type="submission" date="2019-02" db="EMBL/GenBank/DDBJ databases">
        <title>Genomic Encyclopedia of Type Strains, Phase IV (KMG-IV): sequencing the most valuable type-strain genomes for metagenomic binning, comparative biology and taxonomic classification.</title>
        <authorList>
            <person name="Goeker M."/>
        </authorList>
    </citation>
    <scope>NUCLEOTIDE SEQUENCE [LARGE SCALE GENOMIC DNA]</scope>
    <source>
        <strain evidence="6 7">DSM 10617</strain>
    </source>
</reference>
<dbReference type="GO" id="GO:0046872">
    <property type="term" value="F:metal ion binding"/>
    <property type="evidence" value="ECO:0007669"/>
    <property type="project" value="UniProtKB-KW"/>
</dbReference>
<name>A0A4Q7LI22_9BURK</name>
<comment type="caution">
    <text evidence="6">The sequence shown here is derived from an EMBL/GenBank/DDBJ whole genome shotgun (WGS) entry which is preliminary data.</text>
</comment>
<dbReference type="PANTHER" id="PTHR43794">
    <property type="entry name" value="AMINOHYDROLASE SSNA-RELATED"/>
    <property type="match status" value="1"/>
</dbReference>
<evidence type="ECO:0000313" key="6">
    <source>
        <dbReference type="EMBL" id="RZS53009.1"/>
    </source>
</evidence>
<dbReference type="CDD" id="cd01298">
    <property type="entry name" value="ATZ_TRZ_like"/>
    <property type="match status" value="1"/>
</dbReference>
<proteinExistence type="inferred from homology"/>
<dbReference type="SUPFAM" id="SSF51338">
    <property type="entry name" value="Composite domain of metallo-dependent hydrolases"/>
    <property type="match status" value="1"/>
</dbReference>
<evidence type="ECO:0000259" key="5">
    <source>
        <dbReference type="Pfam" id="PF01979"/>
    </source>
</evidence>
<evidence type="ECO:0000256" key="2">
    <source>
        <dbReference type="ARBA" id="ARBA00022723"/>
    </source>
</evidence>
<dbReference type="InterPro" id="IPR011059">
    <property type="entry name" value="Metal-dep_hydrolase_composite"/>
</dbReference>
<comment type="similarity">
    <text evidence="1">Belongs to the metallo-dependent hydrolases superfamily. ATZ/TRZ family.</text>
</comment>
<dbReference type="NCBIfam" id="NF006055">
    <property type="entry name" value="PRK08203.1"/>
    <property type="match status" value="1"/>
</dbReference>
<gene>
    <name evidence="6" type="ORF">EV685_2632</name>
</gene>
<feature type="domain" description="Amidohydrolase-related" evidence="5">
    <location>
        <begin position="57"/>
        <end position="426"/>
    </location>
</feature>
<dbReference type="FunFam" id="3.20.20.140:FF:000014">
    <property type="entry name" value="5-methylthioadenosine/S-adenosylhomocysteine deaminase"/>
    <property type="match status" value="1"/>
</dbReference>
<dbReference type="InterPro" id="IPR006680">
    <property type="entry name" value="Amidohydro-rel"/>
</dbReference>
<keyword evidence="4" id="KW-0862">Zinc</keyword>
<dbReference type="Gene3D" id="2.30.40.10">
    <property type="entry name" value="Urease, subunit C, domain 1"/>
    <property type="match status" value="1"/>
</dbReference>
<dbReference type="GO" id="GO:0019239">
    <property type="term" value="F:deaminase activity"/>
    <property type="evidence" value="ECO:0007669"/>
    <property type="project" value="UniProtKB-ARBA"/>
</dbReference>
<dbReference type="Pfam" id="PF01979">
    <property type="entry name" value="Amidohydro_1"/>
    <property type="match status" value="1"/>
</dbReference>
<sequence>MPTLLIHHATLLVTMDAQRREIADGAVFIRDHVIEQVGPSAELPTAADTVIDASGQIVIPGLVNTHHHMYQSLTRVVRPAQDCELFEWLRTLYPIWAGLSPEHAHVSTQTAMAELLLSGCTTSADHLYIYPNGVRLDDTLEAAREIGMRFHASRGSMSVGQSQGGLPPDRVVEREADILADTQRVIERWHDPARHAMQRIVVAPCSPFSVSRELMRDAALLAREHGVSLHTHLAENDNDIAYTRETFGCTPAEYAEQLGWVGPDVWHAHCVKLDEAGIALFARTGTGISHCPGSNMRLASGAAPIRAMRDAGVKVSLAVDGSASNDSGHMLDEARLALLLQRVSNGPVKGPTAMTAREVLEIATLGGAQVLNRDDIGALAPGMSADLVTFPLDTIGLAGAHHDPLAALFFCHVPRVQHSIVHGRVVVRDGMLATVDLPRLIERHNRLASTLVEA</sequence>
<accession>A0A4Q7LI22</accession>
<dbReference type="PANTHER" id="PTHR43794:SF11">
    <property type="entry name" value="AMIDOHYDROLASE-RELATED DOMAIN-CONTAINING PROTEIN"/>
    <property type="match status" value="1"/>
</dbReference>
<evidence type="ECO:0000256" key="3">
    <source>
        <dbReference type="ARBA" id="ARBA00022801"/>
    </source>
</evidence>
<dbReference type="InterPro" id="IPR050287">
    <property type="entry name" value="MTA/SAH_deaminase"/>
</dbReference>
<dbReference type="SUPFAM" id="SSF51556">
    <property type="entry name" value="Metallo-dependent hydrolases"/>
    <property type="match status" value="1"/>
</dbReference>
<evidence type="ECO:0000313" key="7">
    <source>
        <dbReference type="Proteomes" id="UP000293433"/>
    </source>
</evidence>
<organism evidence="6 7">
    <name type="scientific">Sphaerotilus mobilis</name>
    <dbReference type="NCBI Taxonomy" id="47994"/>
    <lineage>
        <taxon>Bacteria</taxon>
        <taxon>Pseudomonadati</taxon>
        <taxon>Pseudomonadota</taxon>
        <taxon>Betaproteobacteria</taxon>
        <taxon>Burkholderiales</taxon>
        <taxon>Sphaerotilaceae</taxon>
        <taxon>Sphaerotilus</taxon>
    </lineage>
</organism>
<dbReference type="EMBL" id="SGWV01000010">
    <property type="protein sequence ID" value="RZS53009.1"/>
    <property type="molecule type" value="Genomic_DNA"/>
</dbReference>
<dbReference type="GO" id="GO:0016814">
    <property type="term" value="F:hydrolase activity, acting on carbon-nitrogen (but not peptide) bonds, in cyclic amidines"/>
    <property type="evidence" value="ECO:0007669"/>
    <property type="project" value="UniProtKB-ARBA"/>
</dbReference>
<evidence type="ECO:0000256" key="1">
    <source>
        <dbReference type="ARBA" id="ARBA00006745"/>
    </source>
</evidence>
<protein>
    <submittedName>
        <fullName evidence="6">Cytosine/adenosine deaminase-related metal-dependent hydrolase</fullName>
    </submittedName>
</protein>
<keyword evidence="3 6" id="KW-0378">Hydrolase</keyword>